<name>A0A919YE55_9BACL</name>
<feature type="domain" description="Alanyl-tRNA synthetase class IIc N-terminal" evidence="1">
    <location>
        <begin position="8"/>
        <end position="43"/>
    </location>
</feature>
<evidence type="ECO:0000313" key="3">
    <source>
        <dbReference type="Proteomes" id="UP000682811"/>
    </source>
</evidence>
<dbReference type="EMBL" id="BORT01000027">
    <property type="protein sequence ID" value="GIO50001.1"/>
    <property type="molecule type" value="Genomic_DNA"/>
</dbReference>
<reference evidence="2 3" key="1">
    <citation type="submission" date="2021-03" db="EMBL/GenBank/DDBJ databases">
        <title>Antimicrobial resistance genes in bacteria isolated from Japanese honey, and their potential for conferring macrolide and lincosamide resistance in the American foulbrood pathogen Paenibacillus larvae.</title>
        <authorList>
            <person name="Okamoto M."/>
            <person name="Kumagai M."/>
            <person name="Kanamori H."/>
            <person name="Takamatsu D."/>
        </authorList>
    </citation>
    <scope>NUCLEOTIDE SEQUENCE [LARGE SCALE GENOMIC DNA]</scope>
    <source>
        <strain evidence="2 3">J34TS1</strain>
    </source>
</reference>
<keyword evidence="3" id="KW-1185">Reference proteome</keyword>
<comment type="caution">
    <text evidence="2">The sequence shown here is derived from an EMBL/GenBank/DDBJ whole genome shotgun (WGS) entry which is preliminary data.</text>
</comment>
<dbReference type="RefSeq" id="WP_212980331.1">
    <property type="nucleotide sequence ID" value="NZ_AP025343.1"/>
</dbReference>
<accession>A0A919YE55</accession>
<dbReference type="GO" id="GO:0006419">
    <property type="term" value="P:alanyl-tRNA aminoacylation"/>
    <property type="evidence" value="ECO:0007669"/>
    <property type="project" value="InterPro"/>
</dbReference>
<dbReference type="Proteomes" id="UP000682811">
    <property type="component" value="Unassembled WGS sequence"/>
</dbReference>
<evidence type="ECO:0000259" key="1">
    <source>
        <dbReference type="Pfam" id="PF01411"/>
    </source>
</evidence>
<dbReference type="GO" id="GO:0140096">
    <property type="term" value="F:catalytic activity, acting on a protein"/>
    <property type="evidence" value="ECO:0007669"/>
    <property type="project" value="UniProtKB-ARBA"/>
</dbReference>
<sequence length="45" mass="5242">MKLYTSDEIRTQFIRFFQAKGHEVILSASVIPDNDPTVLFRTARE</sequence>
<dbReference type="GO" id="GO:0005524">
    <property type="term" value="F:ATP binding"/>
    <property type="evidence" value="ECO:0007669"/>
    <property type="project" value="InterPro"/>
</dbReference>
<gene>
    <name evidence="2" type="ORF">J34TS1_47660</name>
</gene>
<dbReference type="InterPro" id="IPR018164">
    <property type="entry name" value="Ala-tRNA-synth_IIc_N"/>
</dbReference>
<protein>
    <recommendedName>
        <fullName evidence="1">Alanyl-tRNA synthetase class IIc N-terminal domain-containing protein</fullName>
    </recommendedName>
</protein>
<dbReference type="SUPFAM" id="SSF55681">
    <property type="entry name" value="Class II aaRS and biotin synthetases"/>
    <property type="match status" value="1"/>
</dbReference>
<dbReference type="AlphaFoldDB" id="A0A919YE55"/>
<proteinExistence type="predicted"/>
<organism evidence="2 3">
    <name type="scientific">Paenibacillus azoreducens</name>
    <dbReference type="NCBI Taxonomy" id="116718"/>
    <lineage>
        <taxon>Bacteria</taxon>
        <taxon>Bacillati</taxon>
        <taxon>Bacillota</taxon>
        <taxon>Bacilli</taxon>
        <taxon>Bacillales</taxon>
        <taxon>Paenibacillaceae</taxon>
        <taxon>Paenibacillus</taxon>
    </lineage>
</organism>
<dbReference type="InterPro" id="IPR045864">
    <property type="entry name" value="aa-tRNA-synth_II/BPL/LPL"/>
</dbReference>
<evidence type="ECO:0000313" key="2">
    <source>
        <dbReference type="EMBL" id="GIO50001.1"/>
    </source>
</evidence>
<dbReference type="GO" id="GO:0004813">
    <property type="term" value="F:alanine-tRNA ligase activity"/>
    <property type="evidence" value="ECO:0007669"/>
    <property type="project" value="InterPro"/>
</dbReference>
<dbReference type="GO" id="GO:0016740">
    <property type="term" value="F:transferase activity"/>
    <property type="evidence" value="ECO:0007669"/>
    <property type="project" value="UniProtKB-ARBA"/>
</dbReference>
<dbReference type="Gene3D" id="3.30.930.10">
    <property type="entry name" value="Bira Bifunctional Protein, Domain 2"/>
    <property type="match status" value="1"/>
</dbReference>
<dbReference type="Pfam" id="PF01411">
    <property type="entry name" value="tRNA-synt_2c"/>
    <property type="match status" value="1"/>
</dbReference>